<proteinExistence type="predicted"/>
<evidence type="ECO:0000313" key="3">
    <source>
        <dbReference type="WBParaSite" id="PSU_v2.g17520.t1"/>
    </source>
</evidence>
<keyword evidence="2" id="KW-1185">Reference proteome</keyword>
<protein>
    <submittedName>
        <fullName evidence="3">Uncharacterized protein</fullName>
    </submittedName>
</protein>
<sequence>MDDPGPTASDIVHFKASQQLLNPNEEPPPKRSKTNPVQDLARKHIRIAKKIDLNVDDIILRLTADFTPPIKAAVAGQTIEIVKALFVQTGYDTKRFLDIFFKEGDCELINDADESLRYLMTKLVLIIRSKGRSSMKFADVSICRRDDDTNNLCLVFGHHDLPKFKFQMIDIIQTLPTKIHGSESFELLKEKAKITTRAQRDTKLKEKKLNAKKSATKKLKMMMRIKRKN</sequence>
<accession>A0A914YDL4</accession>
<name>A0A914YDL4_9BILA</name>
<reference evidence="3" key="1">
    <citation type="submission" date="2022-11" db="UniProtKB">
        <authorList>
            <consortium name="WormBaseParasite"/>
        </authorList>
    </citation>
    <scope>IDENTIFICATION</scope>
</reference>
<dbReference type="Proteomes" id="UP000887577">
    <property type="component" value="Unplaced"/>
</dbReference>
<dbReference type="AlphaFoldDB" id="A0A914YDL4"/>
<organism evidence="2 3">
    <name type="scientific">Panagrolaimus superbus</name>
    <dbReference type="NCBI Taxonomy" id="310955"/>
    <lineage>
        <taxon>Eukaryota</taxon>
        <taxon>Metazoa</taxon>
        <taxon>Ecdysozoa</taxon>
        <taxon>Nematoda</taxon>
        <taxon>Chromadorea</taxon>
        <taxon>Rhabditida</taxon>
        <taxon>Tylenchina</taxon>
        <taxon>Panagrolaimomorpha</taxon>
        <taxon>Panagrolaimoidea</taxon>
        <taxon>Panagrolaimidae</taxon>
        <taxon>Panagrolaimus</taxon>
    </lineage>
</organism>
<feature type="region of interest" description="Disordered" evidence="1">
    <location>
        <begin position="1"/>
        <end position="38"/>
    </location>
</feature>
<evidence type="ECO:0000313" key="2">
    <source>
        <dbReference type="Proteomes" id="UP000887577"/>
    </source>
</evidence>
<evidence type="ECO:0000256" key="1">
    <source>
        <dbReference type="SAM" id="MobiDB-lite"/>
    </source>
</evidence>
<dbReference type="WBParaSite" id="PSU_v2.g17520.t1">
    <property type="protein sequence ID" value="PSU_v2.g17520.t1"/>
    <property type="gene ID" value="PSU_v2.g17520"/>
</dbReference>